<dbReference type="InterPro" id="IPR039448">
    <property type="entry name" value="Beta_helix"/>
</dbReference>
<dbReference type="EMBL" id="AKKV01000020">
    <property type="protein sequence ID" value="EIT86544.1"/>
    <property type="molecule type" value="Genomic_DNA"/>
</dbReference>
<dbReference type="AlphaFoldDB" id="I8ALP5"/>
<organism evidence="2 3">
    <name type="scientific">Fictibacillus macauensis ZFHKF-1</name>
    <dbReference type="NCBI Taxonomy" id="1196324"/>
    <lineage>
        <taxon>Bacteria</taxon>
        <taxon>Bacillati</taxon>
        <taxon>Bacillota</taxon>
        <taxon>Bacilli</taxon>
        <taxon>Bacillales</taxon>
        <taxon>Fictibacillaceae</taxon>
        <taxon>Fictibacillus</taxon>
    </lineage>
</organism>
<dbReference type="Pfam" id="PF13229">
    <property type="entry name" value="Beta_helix"/>
    <property type="match status" value="1"/>
</dbReference>
<name>I8ALP5_9BACL</name>
<sequence length="679" mass="74692">MSSYLLELKRWNVKNDGSDAVNTSKGINAAFLWASKQNYTELVLPKGTYLIDETNPLIPQSFMTFNLGGATLRIRDNSLPSYAIISLKANQINVRITNGKLEGDRYTHNYGSGGTHEFGMGIELKNKLQMIEIDHLEICNTTGDAIIALTSYGGINDTIQTFIKNVEPGSVNVSNGTLEANMGRIRTKEAIPIVPDMIAVGFFGLFGDSYGGVGSEITTDMYDVIFYTSNASFLSAVTNVHFFDTVTLPTGASFARVVLHQATLPSPSGNTLTIRTPEFSSHCSVELCHIHHCRRQGVSICGARYFTVRNCHIHHISGTAPEAAIDVEDGYDINQFIYIDQNNVYNNNYSFVAVAGRHLSLTNNRFVGGVFTINSEVDQACVTNNYFINTSTLLSGECQFSTNHLDNCRVQLMDTKPASINHCRFYNSPINFNKTKAYSSQLTSSTFLFDAEFSNVTPNLGSPLIFSIEPQIIADCTFEGNGIEAFTAAPPAAHDWQLTNVSFINIKHREGRLTGLPAGTYNGCRFVNCGTLTYGTNPASRLIFNNCFFQWSGYDLFYLDAPIALLRLAHCLFVSNTASKALTSQVIGGRMEITNNEFIYTLTNGTTPILDLWAQFSATQVVITNNTFTSNLPITAILATLISPTTPLIFKDNILNKTVSKLASQHVKMNNIVDQVLLP</sequence>
<dbReference type="RefSeq" id="WP_007200739.1">
    <property type="nucleotide sequence ID" value="NZ_AKKV01000020.1"/>
</dbReference>
<proteinExistence type="predicted"/>
<gene>
    <name evidence="2" type="ORF">A374_03199</name>
</gene>
<evidence type="ECO:0000313" key="3">
    <source>
        <dbReference type="Proteomes" id="UP000004080"/>
    </source>
</evidence>
<protein>
    <recommendedName>
        <fullName evidence="1">Right handed beta helix domain-containing protein</fullName>
    </recommendedName>
</protein>
<comment type="caution">
    <text evidence="2">The sequence shown here is derived from an EMBL/GenBank/DDBJ whole genome shotgun (WGS) entry which is preliminary data.</text>
</comment>
<feature type="domain" description="Right handed beta helix" evidence="1">
    <location>
        <begin position="279"/>
        <end position="366"/>
    </location>
</feature>
<dbReference type="InterPro" id="IPR012334">
    <property type="entry name" value="Pectin_lyas_fold"/>
</dbReference>
<dbReference type="InterPro" id="IPR011050">
    <property type="entry name" value="Pectin_lyase_fold/virulence"/>
</dbReference>
<dbReference type="eggNOG" id="COG5434">
    <property type="taxonomic scope" value="Bacteria"/>
</dbReference>
<keyword evidence="3" id="KW-1185">Reference proteome</keyword>
<evidence type="ECO:0000313" key="2">
    <source>
        <dbReference type="EMBL" id="EIT86544.1"/>
    </source>
</evidence>
<evidence type="ECO:0000259" key="1">
    <source>
        <dbReference type="Pfam" id="PF13229"/>
    </source>
</evidence>
<dbReference type="Gene3D" id="2.160.20.10">
    <property type="entry name" value="Single-stranded right-handed beta-helix, Pectin lyase-like"/>
    <property type="match status" value="2"/>
</dbReference>
<reference evidence="2 3" key="1">
    <citation type="journal article" date="2012" name="J. Bacteriol.">
        <title>Genome of Bacillus macauensis ZFHKF-1, a Long-Chain-Forming Bacterium.</title>
        <authorList>
            <person name="Cai L."/>
            <person name="Zhang T."/>
        </authorList>
    </citation>
    <scope>NUCLEOTIDE SEQUENCE [LARGE SCALE GENOMIC DNA]</scope>
    <source>
        <strain evidence="2 3">ZFHKF-1</strain>
    </source>
</reference>
<dbReference type="Proteomes" id="UP000004080">
    <property type="component" value="Unassembled WGS sequence"/>
</dbReference>
<dbReference type="STRING" id="1196324.A374_03199"/>
<accession>I8ALP5</accession>
<dbReference type="PATRIC" id="fig|1196324.3.peg.647"/>
<dbReference type="SUPFAM" id="SSF51126">
    <property type="entry name" value="Pectin lyase-like"/>
    <property type="match status" value="2"/>
</dbReference>